<protein>
    <recommendedName>
        <fullName evidence="3">Pilus assembly protein, PilO</fullName>
    </recommendedName>
</protein>
<comment type="caution">
    <text evidence="1">The sequence shown here is derived from an EMBL/GenBank/DDBJ whole genome shotgun (WGS) entry which is preliminary data.</text>
</comment>
<dbReference type="InterPro" id="IPR007445">
    <property type="entry name" value="PilO"/>
</dbReference>
<proteinExistence type="predicted"/>
<dbReference type="InterPro" id="IPR014717">
    <property type="entry name" value="Transl_elong_EF1B/ribsomal_bS6"/>
</dbReference>
<evidence type="ECO:0000313" key="1">
    <source>
        <dbReference type="EMBL" id="KKU17179.1"/>
    </source>
</evidence>
<dbReference type="Gene3D" id="3.30.70.60">
    <property type="match status" value="1"/>
</dbReference>
<name>A0A0G1N9E9_9BACT</name>
<evidence type="ECO:0008006" key="3">
    <source>
        <dbReference type="Google" id="ProtNLM"/>
    </source>
</evidence>
<dbReference type="PANTHER" id="PTHR39555">
    <property type="entry name" value="FIMBRIAL ASSEMBLY PROTEIN PILO-LIKE PROTEIN-RELATED"/>
    <property type="match status" value="1"/>
</dbReference>
<reference evidence="1 2" key="1">
    <citation type="journal article" date="2015" name="Nature">
        <title>rRNA introns, odd ribosomes, and small enigmatic genomes across a large radiation of phyla.</title>
        <authorList>
            <person name="Brown C.T."/>
            <person name="Hug L.A."/>
            <person name="Thomas B.C."/>
            <person name="Sharon I."/>
            <person name="Castelle C.J."/>
            <person name="Singh A."/>
            <person name="Wilkins M.J."/>
            <person name="Williams K.H."/>
            <person name="Banfield J.F."/>
        </authorList>
    </citation>
    <scope>NUCLEOTIDE SEQUENCE [LARGE SCALE GENOMIC DNA]</scope>
</reference>
<dbReference type="GO" id="GO:0043683">
    <property type="term" value="P:type IV pilus assembly"/>
    <property type="evidence" value="ECO:0007669"/>
    <property type="project" value="InterPro"/>
</dbReference>
<accession>A0A0G1N9E9</accession>
<dbReference type="PANTHER" id="PTHR39555:SF1">
    <property type="entry name" value="TYPE IV PILUS INNER MEMBRANE COMPONENT PILO"/>
    <property type="match status" value="1"/>
</dbReference>
<dbReference type="Proteomes" id="UP000034644">
    <property type="component" value="Unassembled WGS sequence"/>
</dbReference>
<sequence length="170" mass="18780">MFFGGIGMLTWYVTPLYRDVLALRGSLAQKQQELIKKEETKVKVKEVLEQYETLAKQAEKVNISVPTGKDIPSLLVTMEALATESGMVMDSLVFGEAAPPAAPEAAVKKYRTLAINVSVRGTYSAFKNYLATIENNVRLLDITNVSFAGVGKEAGTDVMKFSIRMQTYFQ</sequence>
<dbReference type="AlphaFoldDB" id="A0A0G1N9E9"/>
<dbReference type="GO" id="GO:0043107">
    <property type="term" value="P:type IV pilus-dependent motility"/>
    <property type="evidence" value="ECO:0007669"/>
    <property type="project" value="InterPro"/>
</dbReference>
<gene>
    <name evidence="1" type="ORF">UX27_C0039G0004</name>
</gene>
<organism evidence="1 2">
    <name type="scientific">Candidatus Azambacteria bacterium GW2011_GWA2_45_90</name>
    <dbReference type="NCBI Taxonomy" id="1618614"/>
    <lineage>
        <taxon>Bacteria</taxon>
        <taxon>Candidatus Azamiibacteriota</taxon>
    </lineage>
</organism>
<evidence type="ECO:0000313" key="2">
    <source>
        <dbReference type="Proteomes" id="UP000034644"/>
    </source>
</evidence>
<dbReference type="Pfam" id="PF04350">
    <property type="entry name" value="PilO"/>
    <property type="match status" value="1"/>
</dbReference>
<dbReference type="EMBL" id="LCLO01000039">
    <property type="protein sequence ID" value="KKU17179.1"/>
    <property type="molecule type" value="Genomic_DNA"/>
</dbReference>